<keyword evidence="3" id="KW-1185">Reference proteome</keyword>
<evidence type="ECO:0000256" key="1">
    <source>
        <dbReference type="ARBA" id="ARBA00006479"/>
    </source>
</evidence>
<proteinExistence type="inferred from homology"/>
<comment type="similarity">
    <text evidence="1">Belongs to the ROK (NagC/XylR) family.</text>
</comment>
<dbReference type="InterPro" id="IPR036388">
    <property type="entry name" value="WH-like_DNA-bd_sf"/>
</dbReference>
<dbReference type="EMBL" id="WBOF01000007">
    <property type="protein sequence ID" value="MQS17923.1"/>
    <property type="molecule type" value="Genomic_DNA"/>
</dbReference>
<dbReference type="Proteomes" id="UP000450000">
    <property type="component" value="Unassembled WGS sequence"/>
</dbReference>
<evidence type="ECO:0000313" key="3">
    <source>
        <dbReference type="Proteomes" id="UP000450000"/>
    </source>
</evidence>
<dbReference type="InterPro" id="IPR043129">
    <property type="entry name" value="ATPase_NBD"/>
</dbReference>
<dbReference type="RefSeq" id="WP_153471772.1">
    <property type="nucleotide sequence ID" value="NZ_WBOF01000007.1"/>
</dbReference>
<dbReference type="OrthoDB" id="3464494at2"/>
<dbReference type="AlphaFoldDB" id="A0A6N7L6T0"/>
<sequence>MRFFAAEDRRVALHMKLAEQVEPDLLAAVICAGDSPMSRLRYVTESGLSAPTVGRAARALIKDGLLAEGEQFPIDRRGRPEITLKVDPKHVHLGLVVEDEAEPTGRSAGVRVVAMPVTLDGKPFEGMPPIAVPIAERKIPDLITSVVDAVRQLRQKVEERGARVEGVGLSLGGHISADNWVQYSSNIGSEQDQPSPLGSHLEEAIHLPVMLENDANALARRHLWFTQEPSSAYAIVLLKSDGIGCGIVADGSVFTGARGMAGEFGHLPMDPDGPTCRCENHGCLEAIATPRAISRSLKFEGFEQVSKAVAANDEDAARVLGEAGSCLGRALATLINIIDPGRIFLLGVDELTDREANSTAAVYLDAMAEAVQKHVFRSARDRYDLEHIWANLIVSGLPTETETTVAAAAQCIQEVVKSRSGSNG</sequence>
<dbReference type="PANTHER" id="PTHR18964">
    <property type="entry name" value="ROK (REPRESSOR, ORF, KINASE) FAMILY"/>
    <property type="match status" value="1"/>
</dbReference>
<dbReference type="Gene3D" id="1.10.10.10">
    <property type="entry name" value="Winged helix-like DNA-binding domain superfamily/Winged helix DNA-binding domain"/>
    <property type="match status" value="1"/>
</dbReference>
<organism evidence="2 3">
    <name type="scientific">Streptomyces kaniharaensis</name>
    <dbReference type="NCBI Taxonomy" id="212423"/>
    <lineage>
        <taxon>Bacteria</taxon>
        <taxon>Bacillati</taxon>
        <taxon>Actinomycetota</taxon>
        <taxon>Actinomycetes</taxon>
        <taxon>Kitasatosporales</taxon>
        <taxon>Streptomycetaceae</taxon>
        <taxon>Streptomyces</taxon>
    </lineage>
</organism>
<dbReference type="Gene3D" id="3.30.420.40">
    <property type="match status" value="2"/>
</dbReference>
<reference evidence="2 3" key="1">
    <citation type="submission" date="2019-09" db="EMBL/GenBank/DDBJ databases">
        <title>Genome Sequences of Streptomyces kaniharaensis ATCC 21070.</title>
        <authorList>
            <person name="Zhu W."/>
            <person name="De Crecy-Lagard V."/>
            <person name="Richards N.G."/>
        </authorList>
    </citation>
    <scope>NUCLEOTIDE SEQUENCE [LARGE SCALE GENOMIC DNA]</scope>
    <source>
        <strain evidence="2 3">SF-557</strain>
    </source>
</reference>
<name>A0A6N7L6T0_9ACTN</name>
<dbReference type="Pfam" id="PF00480">
    <property type="entry name" value="ROK"/>
    <property type="match status" value="1"/>
</dbReference>
<gene>
    <name evidence="2" type="ORF">F7Q99_38480</name>
</gene>
<accession>A0A6N7L6T0</accession>
<dbReference type="PANTHER" id="PTHR18964:SF149">
    <property type="entry name" value="BIFUNCTIONAL UDP-N-ACETYLGLUCOSAMINE 2-EPIMERASE_N-ACETYLMANNOSAMINE KINASE"/>
    <property type="match status" value="1"/>
</dbReference>
<protein>
    <submittedName>
        <fullName evidence="2">ROK family protein</fullName>
    </submittedName>
</protein>
<dbReference type="SUPFAM" id="SSF53067">
    <property type="entry name" value="Actin-like ATPase domain"/>
    <property type="match status" value="1"/>
</dbReference>
<dbReference type="InterPro" id="IPR000600">
    <property type="entry name" value="ROK"/>
</dbReference>
<evidence type="ECO:0000313" key="2">
    <source>
        <dbReference type="EMBL" id="MQS17923.1"/>
    </source>
</evidence>
<comment type="caution">
    <text evidence="2">The sequence shown here is derived from an EMBL/GenBank/DDBJ whole genome shotgun (WGS) entry which is preliminary data.</text>
</comment>